<dbReference type="GO" id="GO:0005634">
    <property type="term" value="C:nucleus"/>
    <property type="evidence" value="ECO:0000318"/>
    <property type="project" value="GO_Central"/>
</dbReference>
<keyword evidence="3" id="KW-1185">Reference proteome</keyword>
<dbReference type="GO" id="GO:0003700">
    <property type="term" value="F:DNA-binding transcription factor activity"/>
    <property type="evidence" value="ECO:0007669"/>
    <property type="project" value="InterPro"/>
</dbReference>
<gene>
    <name evidence="2" type="ORF">AMTR_s00114p00100630</name>
</gene>
<organism evidence="2 3">
    <name type="scientific">Amborella trichopoda</name>
    <dbReference type="NCBI Taxonomy" id="13333"/>
    <lineage>
        <taxon>Eukaryota</taxon>
        <taxon>Viridiplantae</taxon>
        <taxon>Streptophyta</taxon>
        <taxon>Embryophyta</taxon>
        <taxon>Tracheophyta</taxon>
        <taxon>Spermatophyta</taxon>
        <taxon>Magnoliopsida</taxon>
        <taxon>Amborellales</taxon>
        <taxon>Amborellaceae</taxon>
        <taxon>Amborella</taxon>
    </lineage>
</organism>
<feature type="compositionally biased region" description="Basic and acidic residues" evidence="1">
    <location>
        <begin position="124"/>
        <end position="134"/>
    </location>
</feature>
<dbReference type="PANTHER" id="PTHR45878">
    <property type="entry name" value="ZINC FINGER PROTEIN WIP2"/>
    <property type="match status" value="1"/>
</dbReference>
<dbReference type="PANTHER" id="PTHR45878:SF1">
    <property type="entry name" value="ZINC FINGER PROTEIN WIP2"/>
    <property type="match status" value="1"/>
</dbReference>
<accession>W1NPV4</accession>
<evidence type="ECO:0008006" key="4">
    <source>
        <dbReference type="Google" id="ProtNLM"/>
    </source>
</evidence>
<dbReference type="STRING" id="13333.W1NPV4"/>
<dbReference type="eggNOG" id="KOG1721">
    <property type="taxonomic scope" value="Eukaryota"/>
</dbReference>
<dbReference type="InterPro" id="IPR043584">
    <property type="entry name" value="WIP1/2/3/4/5/6"/>
</dbReference>
<dbReference type="Proteomes" id="UP000017836">
    <property type="component" value="Unassembled WGS sequence"/>
</dbReference>
<evidence type="ECO:0000256" key="1">
    <source>
        <dbReference type="SAM" id="MobiDB-lite"/>
    </source>
</evidence>
<dbReference type="EMBL" id="KI395136">
    <property type="protein sequence ID" value="ERM98921.1"/>
    <property type="molecule type" value="Genomic_DNA"/>
</dbReference>
<evidence type="ECO:0000313" key="3">
    <source>
        <dbReference type="Proteomes" id="UP000017836"/>
    </source>
</evidence>
<proteinExistence type="predicted"/>
<protein>
    <recommendedName>
        <fullName evidence="4">C2H2-type domain-containing protein</fullName>
    </recommendedName>
</protein>
<sequence length="182" mass="20592">MGMKKNQADGFGLCYQVPTFTEWLKPSGVESQAISTVHSSSSSSSYDFHCLQIPLSYQYQQEKKMKCLPLISEFPESRSVKEEVVDAVLERERFDFGKEERDKVTVALQIGLPNSGPSSSSLTDLKDEFSKEKKGVDREEREVLISEGKFWIPTPAQILIGPTQFSCSVCNKTFNRYNNMQV</sequence>
<dbReference type="GO" id="GO:0010468">
    <property type="term" value="P:regulation of gene expression"/>
    <property type="evidence" value="ECO:0000318"/>
    <property type="project" value="GO_Central"/>
</dbReference>
<name>W1NPV4_AMBTC</name>
<feature type="region of interest" description="Disordered" evidence="1">
    <location>
        <begin position="115"/>
        <end position="134"/>
    </location>
</feature>
<dbReference type="AlphaFoldDB" id="W1NPV4"/>
<reference evidence="3" key="1">
    <citation type="journal article" date="2013" name="Science">
        <title>The Amborella genome and the evolution of flowering plants.</title>
        <authorList>
            <consortium name="Amborella Genome Project"/>
        </authorList>
    </citation>
    <scope>NUCLEOTIDE SEQUENCE [LARGE SCALE GENOMIC DNA]</scope>
</reference>
<evidence type="ECO:0000313" key="2">
    <source>
        <dbReference type="EMBL" id="ERM98921.1"/>
    </source>
</evidence>
<dbReference type="Gramene" id="ERM98921">
    <property type="protein sequence ID" value="ERM98921"/>
    <property type="gene ID" value="AMTR_s00114p00100630"/>
</dbReference>
<dbReference type="HOGENOM" id="CLU_1483954_0_0_1"/>